<evidence type="ECO:0000313" key="2">
    <source>
        <dbReference type="EMBL" id="TNN67033.1"/>
    </source>
</evidence>
<dbReference type="AlphaFoldDB" id="A0A4Z2HPW5"/>
<name>A0A4Z2HPW5_9TELE</name>
<organism evidence="2 3">
    <name type="scientific">Liparis tanakae</name>
    <name type="common">Tanaka's snailfish</name>
    <dbReference type="NCBI Taxonomy" id="230148"/>
    <lineage>
        <taxon>Eukaryota</taxon>
        <taxon>Metazoa</taxon>
        <taxon>Chordata</taxon>
        <taxon>Craniata</taxon>
        <taxon>Vertebrata</taxon>
        <taxon>Euteleostomi</taxon>
        <taxon>Actinopterygii</taxon>
        <taxon>Neopterygii</taxon>
        <taxon>Teleostei</taxon>
        <taxon>Neoteleostei</taxon>
        <taxon>Acanthomorphata</taxon>
        <taxon>Eupercaria</taxon>
        <taxon>Perciformes</taxon>
        <taxon>Cottioidei</taxon>
        <taxon>Cottales</taxon>
        <taxon>Liparidae</taxon>
        <taxon>Liparis</taxon>
    </lineage>
</organism>
<keyword evidence="3" id="KW-1185">Reference proteome</keyword>
<comment type="caution">
    <text evidence="2">The sequence shown here is derived from an EMBL/GenBank/DDBJ whole genome shotgun (WGS) entry which is preliminary data.</text>
</comment>
<protein>
    <submittedName>
        <fullName evidence="2">Uncharacterized protein</fullName>
    </submittedName>
</protein>
<dbReference type="Proteomes" id="UP000314294">
    <property type="component" value="Unassembled WGS sequence"/>
</dbReference>
<feature type="region of interest" description="Disordered" evidence="1">
    <location>
        <begin position="1"/>
        <end position="26"/>
    </location>
</feature>
<evidence type="ECO:0000256" key="1">
    <source>
        <dbReference type="SAM" id="MobiDB-lite"/>
    </source>
</evidence>
<evidence type="ECO:0000313" key="3">
    <source>
        <dbReference type="Proteomes" id="UP000314294"/>
    </source>
</evidence>
<gene>
    <name evidence="2" type="ORF">EYF80_022806</name>
</gene>
<feature type="compositionally biased region" description="Basic and acidic residues" evidence="1">
    <location>
        <begin position="14"/>
        <end position="23"/>
    </location>
</feature>
<proteinExistence type="predicted"/>
<sequence>MHKARLTMASGVGSEHHDNRHPTTDTTAAYNCCAGKETLRDGLSSSTLLWTPSEMTALQSLCVLLQHSSGWLSPSASSLACFVFISRPAALSATP</sequence>
<accession>A0A4Z2HPW5</accession>
<dbReference type="EMBL" id="SRLO01000211">
    <property type="protein sequence ID" value="TNN67033.1"/>
    <property type="molecule type" value="Genomic_DNA"/>
</dbReference>
<reference evidence="2 3" key="1">
    <citation type="submission" date="2019-03" db="EMBL/GenBank/DDBJ databases">
        <title>First draft genome of Liparis tanakae, snailfish: a comprehensive survey of snailfish specific genes.</title>
        <authorList>
            <person name="Kim W."/>
            <person name="Song I."/>
            <person name="Jeong J.-H."/>
            <person name="Kim D."/>
            <person name="Kim S."/>
            <person name="Ryu S."/>
            <person name="Song J.Y."/>
            <person name="Lee S.K."/>
        </authorList>
    </citation>
    <scope>NUCLEOTIDE SEQUENCE [LARGE SCALE GENOMIC DNA]</scope>
    <source>
        <tissue evidence="2">Muscle</tissue>
    </source>
</reference>